<organism evidence="1">
    <name type="scientific">Mycobacterium xenopi 4042</name>
    <dbReference type="NCBI Taxonomy" id="1299334"/>
    <lineage>
        <taxon>Bacteria</taxon>
        <taxon>Bacillati</taxon>
        <taxon>Actinomycetota</taxon>
        <taxon>Actinomycetes</taxon>
        <taxon>Mycobacteriales</taxon>
        <taxon>Mycobacteriaceae</taxon>
        <taxon>Mycobacterium</taxon>
    </lineage>
</organism>
<protein>
    <submittedName>
        <fullName evidence="1">Uncharacterized protein</fullName>
    </submittedName>
</protein>
<proteinExistence type="predicted"/>
<dbReference type="AlphaFoldDB" id="X8ANN8"/>
<reference evidence="1" key="1">
    <citation type="submission" date="2014-01" db="EMBL/GenBank/DDBJ databases">
        <authorList>
            <person name="Brown-Elliot B."/>
            <person name="Wallace R."/>
            <person name="Lenaerts A."/>
            <person name="Ordway D."/>
            <person name="DeGroote M.A."/>
            <person name="Parker T."/>
            <person name="Sizemore C."/>
            <person name="Tallon L.J."/>
            <person name="Sadzewicz L.K."/>
            <person name="Sengamalay N."/>
            <person name="Fraser C.M."/>
            <person name="Hine E."/>
            <person name="Shefchek K.A."/>
            <person name="Das S.P."/>
            <person name="Tettelin H."/>
        </authorList>
    </citation>
    <scope>NUCLEOTIDE SEQUENCE [LARGE SCALE GENOMIC DNA]</scope>
    <source>
        <strain evidence="1">4042</strain>
    </source>
</reference>
<sequence length="38" mass="4183">MVSRLPLASAVVGLRPVVWDTGYRVNVARPVSEARMKT</sequence>
<evidence type="ECO:0000313" key="1">
    <source>
        <dbReference type="EMBL" id="EUA33214.1"/>
    </source>
</evidence>
<gene>
    <name evidence="1" type="ORF">I553_7624</name>
</gene>
<name>X8ANN8_MYCXE</name>
<accession>X8ANN8</accession>
<comment type="caution">
    <text evidence="1">The sequence shown here is derived from an EMBL/GenBank/DDBJ whole genome shotgun (WGS) entry which is preliminary data.</text>
</comment>
<dbReference type="EMBL" id="JAOB01000047">
    <property type="protein sequence ID" value="EUA33214.1"/>
    <property type="molecule type" value="Genomic_DNA"/>
</dbReference>